<evidence type="ECO:0000313" key="2">
    <source>
        <dbReference type="Proteomes" id="UP000054279"/>
    </source>
</evidence>
<dbReference type="InterPro" id="IPR036812">
    <property type="entry name" value="NAD(P)_OxRdtase_dom_sf"/>
</dbReference>
<accession>A0A0C9UNQ9</accession>
<evidence type="ECO:0000313" key="1">
    <source>
        <dbReference type="EMBL" id="KIJ44648.1"/>
    </source>
</evidence>
<dbReference type="Proteomes" id="UP000054279">
    <property type="component" value="Unassembled WGS sequence"/>
</dbReference>
<protein>
    <submittedName>
        <fullName evidence="1">Uncharacterized protein</fullName>
    </submittedName>
</protein>
<dbReference type="Gene3D" id="3.20.20.100">
    <property type="entry name" value="NADP-dependent oxidoreductase domain"/>
    <property type="match status" value="1"/>
</dbReference>
<name>A0A0C9UNQ9_SPHS4</name>
<dbReference type="SUPFAM" id="SSF51430">
    <property type="entry name" value="NAD(P)-linked oxidoreductase"/>
    <property type="match status" value="1"/>
</dbReference>
<gene>
    <name evidence="1" type="ORF">M422DRAFT_251944</name>
</gene>
<keyword evidence="2" id="KW-1185">Reference proteome</keyword>
<proteinExistence type="predicted"/>
<dbReference type="OrthoDB" id="37537at2759"/>
<sequence length="166" mass="18153">MRVKIRYIGLSEPNAAILRRAKAVPDIEKNDFLIAVEETGVSLAAASPLNRGLTSGSSNLVRTLEKRIIGLFFTPFNGVNLPKTLTVVDKVQAIADKEIIPIPGPRNTSRLEDNASAMAVTLSEGYVQALCTLAEDFVDMGGSRYPVFLWSDRDCIPLCEWKGESK</sequence>
<organism evidence="1 2">
    <name type="scientific">Sphaerobolus stellatus (strain SS14)</name>
    <dbReference type="NCBI Taxonomy" id="990650"/>
    <lineage>
        <taxon>Eukaryota</taxon>
        <taxon>Fungi</taxon>
        <taxon>Dikarya</taxon>
        <taxon>Basidiomycota</taxon>
        <taxon>Agaricomycotina</taxon>
        <taxon>Agaricomycetes</taxon>
        <taxon>Phallomycetidae</taxon>
        <taxon>Geastrales</taxon>
        <taxon>Sphaerobolaceae</taxon>
        <taxon>Sphaerobolus</taxon>
    </lineage>
</organism>
<reference evidence="1 2" key="1">
    <citation type="submission" date="2014-06" db="EMBL/GenBank/DDBJ databases">
        <title>Evolutionary Origins and Diversification of the Mycorrhizal Mutualists.</title>
        <authorList>
            <consortium name="DOE Joint Genome Institute"/>
            <consortium name="Mycorrhizal Genomics Consortium"/>
            <person name="Kohler A."/>
            <person name="Kuo A."/>
            <person name="Nagy L.G."/>
            <person name="Floudas D."/>
            <person name="Copeland A."/>
            <person name="Barry K.W."/>
            <person name="Cichocki N."/>
            <person name="Veneault-Fourrey C."/>
            <person name="LaButti K."/>
            <person name="Lindquist E.A."/>
            <person name="Lipzen A."/>
            <person name="Lundell T."/>
            <person name="Morin E."/>
            <person name="Murat C."/>
            <person name="Riley R."/>
            <person name="Ohm R."/>
            <person name="Sun H."/>
            <person name="Tunlid A."/>
            <person name="Henrissat B."/>
            <person name="Grigoriev I.V."/>
            <person name="Hibbett D.S."/>
            <person name="Martin F."/>
        </authorList>
    </citation>
    <scope>NUCLEOTIDE SEQUENCE [LARGE SCALE GENOMIC DNA]</scope>
    <source>
        <strain evidence="1 2">SS14</strain>
    </source>
</reference>
<dbReference type="AlphaFoldDB" id="A0A0C9UNQ9"/>
<dbReference type="HOGENOM" id="CLU_1603797_0_0_1"/>
<dbReference type="EMBL" id="KN837116">
    <property type="protein sequence ID" value="KIJ44648.1"/>
    <property type="molecule type" value="Genomic_DNA"/>
</dbReference>